<organism evidence="2 3">
    <name type="scientific">Athelia psychrophila</name>
    <dbReference type="NCBI Taxonomy" id="1759441"/>
    <lineage>
        <taxon>Eukaryota</taxon>
        <taxon>Fungi</taxon>
        <taxon>Dikarya</taxon>
        <taxon>Basidiomycota</taxon>
        <taxon>Agaricomycotina</taxon>
        <taxon>Agaricomycetes</taxon>
        <taxon>Agaricomycetidae</taxon>
        <taxon>Atheliales</taxon>
        <taxon>Atheliaceae</taxon>
        <taxon>Athelia</taxon>
    </lineage>
</organism>
<name>A0A166L647_9AGAM</name>
<accession>A0A166L647</accession>
<feature type="region of interest" description="Disordered" evidence="1">
    <location>
        <begin position="1"/>
        <end position="34"/>
    </location>
</feature>
<keyword evidence="3" id="KW-1185">Reference proteome</keyword>
<dbReference type="Proteomes" id="UP000076532">
    <property type="component" value="Unassembled WGS sequence"/>
</dbReference>
<evidence type="ECO:0000313" key="3">
    <source>
        <dbReference type="Proteomes" id="UP000076532"/>
    </source>
</evidence>
<sequence length="364" mass="40549">MLKRKRSSNSVTTFSDLEGPTKRERSSESIHDSSFNISGEGERLFLSGYLDVTSPFDLKQEYADHTIAELYGPRLGTETPRGLRQLVSSLDHILPGVGIKNRFRILEDLVHQDIADILGHSGHLTAPVLNCLRTSEIKSLDLSSSVDDEDGLNLAGRDIFSVFSKPNSFLFLSELIFSGTPIRDFDLIHVHHLPRLARLALDDTEIGNEAIFLLVPLKRSLLDLSIAGNPRIDDNAMYPVLSLIKLSYLSIVDTGIEMDGLRTLARMIYAEDRNIKIEIPTVCEFYVDNMDSKYMIEPKAPLIVDPEACPALTVAALKRNLSAHAAFNPNIVPSGTKAELAERLKKILETRQIDLVIRNMLWGA</sequence>
<dbReference type="STRING" id="436010.A0A166L647"/>
<protein>
    <submittedName>
        <fullName evidence="2">Uncharacterized protein</fullName>
    </submittedName>
</protein>
<dbReference type="Gene3D" id="3.80.10.10">
    <property type="entry name" value="Ribonuclease Inhibitor"/>
    <property type="match status" value="1"/>
</dbReference>
<dbReference type="InterPro" id="IPR032675">
    <property type="entry name" value="LRR_dom_sf"/>
</dbReference>
<dbReference type="AlphaFoldDB" id="A0A166L647"/>
<dbReference type="EMBL" id="KV417538">
    <property type="protein sequence ID" value="KZP22611.1"/>
    <property type="molecule type" value="Genomic_DNA"/>
</dbReference>
<reference evidence="2 3" key="1">
    <citation type="journal article" date="2016" name="Mol. Biol. Evol.">
        <title>Comparative Genomics of Early-Diverging Mushroom-Forming Fungi Provides Insights into the Origins of Lignocellulose Decay Capabilities.</title>
        <authorList>
            <person name="Nagy L.G."/>
            <person name="Riley R."/>
            <person name="Tritt A."/>
            <person name="Adam C."/>
            <person name="Daum C."/>
            <person name="Floudas D."/>
            <person name="Sun H."/>
            <person name="Yadav J.S."/>
            <person name="Pangilinan J."/>
            <person name="Larsson K.H."/>
            <person name="Matsuura K."/>
            <person name="Barry K."/>
            <person name="Labutti K."/>
            <person name="Kuo R."/>
            <person name="Ohm R.A."/>
            <person name="Bhattacharya S.S."/>
            <person name="Shirouzu T."/>
            <person name="Yoshinaga Y."/>
            <person name="Martin F.M."/>
            <person name="Grigoriev I.V."/>
            <person name="Hibbett D.S."/>
        </authorList>
    </citation>
    <scope>NUCLEOTIDE SEQUENCE [LARGE SCALE GENOMIC DNA]</scope>
    <source>
        <strain evidence="2 3">CBS 109695</strain>
    </source>
</reference>
<evidence type="ECO:0000256" key="1">
    <source>
        <dbReference type="SAM" id="MobiDB-lite"/>
    </source>
</evidence>
<feature type="compositionally biased region" description="Basic and acidic residues" evidence="1">
    <location>
        <begin position="19"/>
        <end position="31"/>
    </location>
</feature>
<evidence type="ECO:0000313" key="2">
    <source>
        <dbReference type="EMBL" id="KZP22611.1"/>
    </source>
</evidence>
<gene>
    <name evidence="2" type="ORF">FIBSPDRAFT_787005</name>
</gene>
<proteinExistence type="predicted"/>
<dbReference type="OrthoDB" id="120976at2759"/>
<dbReference type="SUPFAM" id="SSF52047">
    <property type="entry name" value="RNI-like"/>
    <property type="match status" value="1"/>
</dbReference>